<dbReference type="SMART" id="SM00248">
    <property type="entry name" value="ANK"/>
    <property type="match status" value="3"/>
</dbReference>
<keyword evidence="6" id="KW-1185">Reference proteome</keyword>
<feature type="repeat" description="ANK" evidence="2">
    <location>
        <begin position="792"/>
        <end position="824"/>
    </location>
</feature>
<evidence type="ECO:0000313" key="6">
    <source>
        <dbReference type="Proteomes" id="UP000720189"/>
    </source>
</evidence>
<dbReference type="Pfam" id="PF12796">
    <property type="entry name" value="Ank_2"/>
    <property type="match status" value="1"/>
</dbReference>
<feature type="domain" description="NACHT" evidence="4">
    <location>
        <begin position="251"/>
        <end position="394"/>
    </location>
</feature>
<dbReference type="Gene3D" id="3.40.50.300">
    <property type="entry name" value="P-loop containing nucleotide triphosphate hydrolases"/>
    <property type="match status" value="1"/>
</dbReference>
<dbReference type="InterPro" id="IPR002110">
    <property type="entry name" value="Ankyrin_rpt"/>
</dbReference>
<dbReference type="InterPro" id="IPR036770">
    <property type="entry name" value="Ankyrin_rpt-contain_sf"/>
</dbReference>
<dbReference type="InterPro" id="IPR038305">
    <property type="entry name" value="HeLo_sf"/>
</dbReference>
<dbReference type="Pfam" id="PF14479">
    <property type="entry name" value="HeLo"/>
    <property type="match status" value="1"/>
</dbReference>
<dbReference type="InterPro" id="IPR029498">
    <property type="entry name" value="HeLo_dom"/>
</dbReference>
<dbReference type="SUPFAM" id="SSF52540">
    <property type="entry name" value="P-loop containing nucleoside triphosphate hydrolases"/>
    <property type="match status" value="1"/>
</dbReference>
<dbReference type="PROSITE" id="PS50297">
    <property type="entry name" value="ANK_REP_REGION"/>
    <property type="match status" value="2"/>
</dbReference>
<dbReference type="AlphaFoldDB" id="A0A9P9JLC1"/>
<feature type="repeat" description="ANK" evidence="2">
    <location>
        <begin position="759"/>
        <end position="791"/>
    </location>
</feature>
<dbReference type="EMBL" id="JAGMUX010000027">
    <property type="protein sequence ID" value="KAH7222589.1"/>
    <property type="molecule type" value="Genomic_DNA"/>
</dbReference>
<evidence type="ECO:0000259" key="4">
    <source>
        <dbReference type="PROSITE" id="PS50837"/>
    </source>
</evidence>
<dbReference type="PANTHER" id="PTHR10039:SF14">
    <property type="entry name" value="NACHT DOMAIN-CONTAINING PROTEIN"/>
    <property type="match status" value="1"/>
</dbReference>
<keyword evidence="2" id="KW-0040">ANK repeat</keyword>
<dbReference type="PROSITE" id="PS50837">
    <property type="entry name" value="NACHT"/>
    <property type="match status" value="1"/>
</dbReference>
<dbReference type="Gene3D" id="1.25.40.20">
    <property type="entry name" value="Ankyrin repeat-containing domain"/>
    <property type="match status" value="1"/>
</dbReference>
<dbReference type="Gene3D" id="1.20.120.1020">
    <property type="entry name" value="Prion-inhibition and propagation, HeLo domain"/>
    <property type="match status" value="1"/>
</dbReference>
<dbReference type="InterPro" id="IPR027417">
    <property type="entry name" value="P-loop_NTPase"/>
</dbReference>
<reference evidence="5" key="1">
    <citation type="journal article" date="2021" name="Nat. Commun.">
        <title>Genetic determinants of endophytism in the Arabidopsis root mycobiome.</title>
        <authorList>
            <person name="Mesny F."/>
            <person name="Miyauchi S."/>
            <person name="Thiergart T."/>
            <person name="Pickel B."/>
            <person name="Atanasova L."/>
            <person name="Karlsson M."/>
            <person name="Huettel B."/>
            <person name="Barry K.W."/>
            <person name="Haridas S."/>
            <person name="Chen C."/>
            <person name="Bauer D."/>
            <person name="Andreopoulos W."/>
            <person name="Pangilinan J."/>
            <person name="LaButti K."/>
            <person name="Riley R."/>
            <person name="Lipzen A."/>
            <person name="Clum A."/>
            <person name="Drula E."/>
            <person name="Henrissat B."/>
            <person name="Kohler A."/>
            <person name="Grigoriev I.V."/>
            <person name="Martin F.M."/>
            <person name="Hacquard S."/>
        </authorList>
    </citation>
    <scope>NUCLEOTIDE SEQUENCE</scope>
    <source>
        <strain evidence="5">MPI-CAGE-AT-0023</strain>
    </source>
</reference>
<evidence type="ECO:0000313" key="5">
    <source>
        <dbReference type="EMBL" id="KAH7222589.1"/>
    </source>
</evidence>
<dbReference type="SUPFAM" id="SSF48403">
    <property type="entry name" value="Ankyrin repeat"/>
    <property type="match status" value="1"/>
</dbReference>
<dbReference type="GeneID" id="70215144"/>
<evidence type="ECO:0000256" key="1">
    <source>
        <dbReference type="ARBA" id="ARBA00022737"/>
    </source>
</evidence>
<evidence type="ECO:0000256" key="2">
    <source>
        <dbReference type="PROSITE-ProRule" id="PRU00023"/>
    </source>
</evidence>
<protein>
    <recommendedName>
        <fullName evidence="4">NACHT domain-containing protein</fullName>
    </recommendedName>
</protein>
<dbReference type="InterPro" id="IPR007111">
    <property type="entry name" value="NACHT_NTPase"/>
</dbReference>
<dbReference type="RefSeq" id="XP_046042212.1">
    <property type="nucleotide sequence ID" value="XM_046185190.1"/>
</dbReference>
<dbReference type="Proteomes" id="UP000720189">
    <property type="component" value="Unassembled WGS sequence"/>
</dbReference>
<proteinExistence type="predicted"/>
<dbReference type="Pfam" id="PF00023">
    <property type="entry name" value="Ank"/>
    <property type="match status" value="1"/>
</dbReference>
<evidence type="ECO:0000256" key="3">
    <source>
        <dbReference type="SAM" id="MobiDB-lite"/>
    </source>
</evidence>
<feature type="region of interest" description="Disordered" evidence="3">
    <location>
        <begin position="89"/>
        <end position="109"/>
    </location>
</feature>
<name>A0A9P9JLC1_FUSRE</name>
<dbReference type="InterPro" id="IPR056884">
    <property type="entry name" value="NPHP3-like_N"/>
</dbReference>
<dbReference type="Pfam" id="PF24883">
    <property type="entry name" value="NPHP3_N"/>
    <property type="match status" value="1"/>
</dbReference>
<dbReference type="PANTHER" id="PTHR10039">
    <property type="entry name" value="AMELOGENIN"/>
    <property type="match status" value="1"/>
</dbReference>
<dbReference type="PROSITE" id="PS50088">
    <property type="entry name" value="ANK_REPEAT"/>
    <property type="match status" value="2"/>
</dbReference>
<gene>
    <name evidence="5" type="ORF">BKA55DRAFT_215385</name>
</gene>
<keyword evidence="1" id="KW-0677">Repeat</keyword>
<accession>A0A9P9JLC1</accession>
<comment type="caution">
    <text evidence="5">The sequence shown here is derived from an EMBL/GenBank/DDBJ whole genome shotgun (WGS) entry which is preliminary data.</text>
</comment>
<sequence>MEPVGLAVGLVGLFSTCMDVVQRIDSYRTAGRDSRQLDAQLNTAMHLFERWGDGVGISKGKLSDNHHPDLDNPRTYAVVQGLLNSIKDFSATSNEPPSPKGLQKTPSFPLSSEISSHGAKISRWQKTTWALRGKLKQTSHVQALASLVSDLYSVVSPDTQSSTALTRNPSFNDLSISAGEQPYAVEIRELLQKVEEEMEAERMRDLNLWLGAPPPNDVFSDSNDKRLEETCEWILHRDEFIEWQTPSSSGKLLWIKGPAGFGKTVLCAKIVQELERTAQGPVAHFFLSSRYEGRDDPFSTIRAWLIMLVQRNLTARDIVARVRLSQHEPLATQATIMQVFRDVVVGVPGCVLVLDGLDECAGMTSTDTKSVPHFLQELHKATSNTATKILISSRGDPIIQQGLSEFTGYSEYTIVPDDVGPDLMAYSSKLVKAKLPNKDEPTRASIARKMKDRSEGQFQWVKLQEGSLRKGRSRKQLEREIDETPSGLDSLYDREWNRINAMGDSDKERALSLLQWTAFALRPLTVYEITEAVLLTEDMDELPMEEMPDCVDQDYVDSMILELCGSLIEVRHVSSSESTGSPERIQSSEEDSIGLQEVHLSHFSVKEYLLLKSFPGNATILSNEKLRVTNENFHNATLAKHCLRFVSFPGAWESLKTNENEKPTIHFMLYAVDKWFQHCRDVKAIDPDLQRAINAFLNDKNQNWPFVREFVETKILGDEPDVQERSISPFVFAVCSGLTVTVAHLIQEGNFDMDDRSFGNSTPLFWACVTESKDVVELLLDNGADINAICHEGRTPLHISAEDEDNEITELLLSRGADVSVVDDTGHTALNVASTAGIGQASY</sequence>
<dbReference type="OrthoDB" id="539213at2759"/>
<organism evidence="5 6">
    <name type="scientific">Fusarium redolens</name>
    <dbReference type="NCBI Taxonomy" id="48865"/>
    <lineage>
        <taxon>Eukaryota</taxon>
        <taxon>Fungi</taxon>
        <taxon>Dikarya</taxon>
        <taxon>Ascomycota</taxon>
        <taxon>Pezizomycotina</taxon>
        <taxon>Sordariomycetes</taxon>
        <taxon>Hypocreomycetidae</taxon>
        <taxon>Hypocreales</taxon>
        <taxon>Nectriaceae</taxon>
        <taxon>Fusarium</taxon>
        <taxon>Fusarium redolens species complex</taxon>
    </lineage>
</organism>